<evidence type="ECO:0000313" key="3">
    <source>
        <dbReference type="EMBL" id="MFD1935506.1"/>
    </source>
</evidence>
<dbReference type="EMBL" id="JBHUFV010000043">
    <property type="protein sequence ID" value="MFD1935506.1"/>
    <property type="molecule type" value="Genomic_DNA"/>
</dbReference>
<reference evidence="4" key="1">
    <citation type="journal article" date="2019" name="Int. J. Syst. Evol. Microbiol.">
        <title>The Global Catalogue of Microorganisms (GCM) 10K type strain sequencing project: providing services to taxonomists for standard genome sequencing and annotation.</title>
        <authorList>
            <consortium name="The Broad Institute Genomics Platform"/>
            <consortium name="The Broad Institute Genome Sequencing Center for Infectious Disease"/>
            <person name="Wu L."/>
            <person name="Ma J."/>
        </authorList>
    </citation>
    <scope>NUCLEOTIDE SEQUENCE [LARGE SCALE GENOMIC DNA]</scope>
    <source>
        <strain evidence="4">ICMP 6774ER</strain>
    </source>
</reference>
<proteinExistence type="predicted"/>
<dbReference type="Gene3D" id="3.40.710.10">
    <property type="entry name" value="DD-peptidase/beta-lactamase superfamily"/>
    <property type="match status" value="1"/>
</dbReference>
<keyword evidence="4" id="KW-1185">Reference proteome</keyword>
<gene>
    <name evidence="3" type="ORF">ACFSKW_28940</name>
</gene>
<dbReference type="SUPFAM" id="SSF56601">
    <property type="entry name" value="beta-lactamase/transpeptidase-like"/>
    <property type="match status" value="1"/>
</dbReference>
<evidence type="ECO:0000259" key="2">
    <source>
        <dbReference type="Pfam" id="PF13354"/>
    </source>
</evidence>
<feature type="domain" description="Beta-lactamase class A catalytic" evidence="2">
    <location>
        <begin position="16"/>
        <end position="80"/>
    </location>
</feature>
<dbReference type="RefSeq" id="WP_379575622.1">
    <property type="nucleotide sequence ID" value="NZ_JBHUFV010000043.1"/>
</dbReference>
<organism evidence="3 4">
    <name type="scientific">Nonomuraea mangrovi</name>
    <dbReference type="NCBI Taxonomy" id="2316207"/>
    <lineage>
        <taxon>Bacteria</taxon>
        <taxon>Bacillati</taxon>
        <taxon>Actinomycetota</taxon>
        <taxon>Actinomycetes</taxon>
        <taxon>Streptosporangiales</taxon>
        <taxon>Streptosporangiaceae</taxon>
        <taxon>Nonomuraea</taxon>
    </lineage>
</organism>
<dbReference type="InterPro" id="IPR012338">
    <property type="entry name" value="Beta-lactam/transpept-like"/>
</dbReference>
<feature type="compositionally biased region" description="Basic and acidic residues" evidence="1">
    <location>
        <begin position="24"/>
        <end position="34"/>
    </location>
</feature>
<keyword evidence="3" id="KW-0378">Hydrolase</keyword>
<dbReference type="GO" id="GO:0016787">
    <property type="term" value="F:hydrolase activity"/>
    <property type="evidence" value="ECO:0007669"/>
    <property type="project" value="UniProtKB-KW"/>
</dbReference>
<protein>
    <submittedName>
        <fullName evidence="3">Serine hydrolase</fullName>
    </submittedName>
</protein>
<sequence length="109" mass="11473">MPRSARSCADWRVPTRAASARSRSTLERAKPSAERIRAGLPRDWTIGDKTGGGAVPYAAASGIAIAWPPSGAPLIIAIYTHRNVVDAKHDDRVIASTASVLARGLGKIS</sequence>
<dbReference type="Pfam" id="PF13354">
    <property type="entry name" value="Beta-lactamase2"/>
    <property type="match status" value="1"/>
</dbReference>
<name>A0ABW4T197_9ACTN</name>
<evidence type="ECO:0000256" key="1">
    <source>
        <dbReference type="SAM" id="MobiDB-lite"/>
    </source>
</evidence>
<comment type="caution">
    <text evidence="3">The sequence shown here is derived from an EMBL/GenBank/DDBJ whole genome shotgun (WGS) entry which is preliminary data.</text>
</comment>
<accession>A0ABW4T197</accession>
<dbReference type="Proteomes" id="UP001597368">
    <property type="component" value="Unassembled WGS sequence"/>
</dbReference>
<dbReference type="InterPro" id="IPR045155">
    <property type="entry name" value="Beta-lactam_cat"/>
</dbReference>
<evidence type="ECO:0000313" key="4">
    <source>
        <dbReference type="Proteomes" id="UP001597368"/>
    </source>
</evidence>
<feature type="region of interest" description="Disordered" evidence="1">
    <location>
        <begin position="1"/>
        <end position="34"/>
    </location>
</feature>